<evidence type="ECO:0000256" key="4">
    <source>
        <dbReference type="ARBA" id="ARBA00022729"/>
    </source>
</evidence>
<evidence type="ECO:0000256" key="9">
    <source>
        <dbReference type="SAM" id="SignalP"/>
    </source>
</evidence>
<keyword evidence="2" id="KW-0645">Protease</keyword>
<dbReference type="GO" id="GO:0006508">
    <property type="term" value="P:proteolysis"/>
    <property type="evidence" value="ECO:0007669"/>
    <property type="project" value="UniProtKB-KW"/>
</dbReference>
<dbReference type="SUPFAM" id="SSF49265">
    <property type="entry name" value="Fibronectin type III"/>
    <property type="match status" value="1"/>
</dbReference>
<evidence type="ECO:0000256" key="7">
    <source>
        <dbReference type="ARBA" id="ARBA00023049"/>
    </source>
</evidence>
<comment type="caution">
    <text evidence="12">The sequence shown here is derived from an EMBL/GenBank/DDBJ whole genome shotgun (WGS) entry which is preliminary data.</text>
</comment>
<dbReference type="InterPro" id="IPR026444">
    <property type="entry name" value="Secre_tail"/>
</dbReference>
<feature type="chain" id="PRO_5012045027" description="T9SS type A sorting domain-containing protein" evidence="9">
    <location>
        <begin position="25"/>
        <end position="600"/>
    </location>
</feature>
<keyword evidence="4 9" id="KW-0732">Signal</keyword>
<evidence type="ECO:0000313" key="13">
    <source>
        <dbReference type="Proteomes" id="UP000223913"/>
    </source>
</evidence>
<dbReference type="RefSeq" id="WP_099147975.1">
    <property type="nucleotide sequence ID" value="NZ_PDUD01000001.1"/>
</dbReference>
<sequence>MKKIFTITIFLAFLLIGFSLSAQRNCATMEQLEQQLQQDPGMLKNMERIEKMTQEYIRSGAKEKAVSGVVTIPVVVHVVYNNAAENISDAQIQSQIDVLNEDFRRLNADASNTPSDFTGVAADTEIEFCLASVDPLGNSTNGITRTFTTRTSFSSNNDMKFDANGGKDAWPAANYLNIWVCDLGNSLLGYAQFPGGSAATDGVVCNYPAFGRGAQYSLFTNFALGRTTTHEVGHWLNLRHIWGDGPCSFDDFVADTPEASGPNYSGTPCTYPGPNSCRPRGQAGKNDLPDMFQNYMDYSDDVCMNLFTLGQTDRMRALFDTGGARESLLSSSGCGNGDPVELCNDGLDNDGDGLVDCDDPDCDTDPFCQPVEPEICDDGIDNDGDGLIDCDDPDCGSAPNCQPTGTCAAPGGLTTEVRKGGKEALLSWNAVSGAVNYTVTLVNLSNGDELSADIDGTSAVASGLSKNANYEWCVVTNCSGESSEASCTSFTAVPGGRTTQLNATPLRIYPNPARDLFTIRINSLSSSLPVLSLSDEVSTESEYVVWMMDAYGRIVQKLQVPAGETTLEMHTRDLSSGLYLIKITDHEGNLESSGKVIINR</sequence>
<dbReference type="Pfam" id="PF05572">
    <property type="entry name" value="Peptidase_M43"/>
    <property type="match status" value="1"/>
</dbReference>
<dbReference type="AlphaFoldDB" id="A0A2D0NKX0"/>
<keyword evidence="7" id="KW-0482">Metalloprotease</keyword>
<dbReference type="InterPro" id="IPR008754">
    <property type="entry name" value="Peptidase_M43"/>
</dbReference>
<evidence type="ECO:0000259" key="10">
    <source>
        <dbReference type="Pfam" id="PF05572"/>
    </source>
</evidence>
<reference evidence="12 13" key="1">
    <citation type="submission" date="2017-10" db="EMBL/GenBank/DDBJ databases">
        <title>The draft genome sequence of Lewinella nigricans NBRC 102662.</title>
        <authorList>
            <person name="Wang K."/>
        </authorList>
    </citation>
    <scope>NUCLEOTIDE SEQUENCE [LARGE SCALE GENOMIC DNA]</scope>
    <source>
        <strain evidence="12 13">NBRC 102662</strain>
    </source>
</reference>
<comment type="similarity">
    <text evidence="1">Belongs to the peptidase M43B family.</text>
</comment>
<evidence type="ECO:0000256" key="2">
    <source>
        <dbReference type="ARBA" id="ARBA00022670"/>
    </source>
</evidence>
<dbReference type="PANTHER" id="PTHR47466">
    <property type="match status" value="1"/>
</dbReference>
<evidence type="ECO:0000256" key="5">
    <source>
        <dbReference type="ARBA" id="ARBA00022801"/>
    </source>
</evidence>
<dbReference type="NCBIfam" id="TIGR04183">
    <property type="entry name" value="Por_Secre_tail"/>
    <property type="match status" value="1"/>
</dbReference>
<dbReference type="SUPFAM" id="SSF55486">
    <property type="entry name" value="Metalloproteases ('zincins'), catalytic domain"/>
    <property type="match status" value="1"/>
</dbReference>
<evidence type="ECO:0000256" key="1">
    <source>
        <dbReference type="ARBA" id="ARBA00008721"/>
    </source>
</evidence>
<feature type="signal peptide" evidence="9">
    <location>
        <begin position="1"/>
        <end position="24"/>
    </location>
</feature>
<name>A0A2D0NKX0_FLAN2</name>
<proteinExistence type="inferred from homology"/>
<keyword evidence="13" id="KW-1185">Reference proteome</keyword>
<dbReference type="Gene3D" id="2.60.40.10">
    <property type="entry name" value="Immunoglobulins"/>
    <property type="match status" value="1"/>
</dbReference>
<dbReference type="OrthoDB" id="6278496at2"/>
<protein>
    <recommendedName>
        <fullName evidence="14">T9SS type A sorting domain-containing protein</fullName>
    </recommendedName>
</protein>
<feature type="domain" description="Secretion system C-terminal sorting" evidence="11">
    <location>
        <begin position="508"/>
        <end position="597"/>
    </location>
</feature>
<evidence type="ECO:0000256" key="6">
    <source>
        <dbReference type="ARBA" id="ARBA00022833"/>
    </source>
</evidence>
<dbReference type="Proteomes" id="UP000223913">
    <property type="component" value="Unassembled WGS sequence"/>
</dbReference>
<dbReference type="Pfam" id="PF18962">
    <property type="entry name" value="Por_Secre_tail"/>
    <property type="match status" value="1"/>
</dbReference>
<keyword evidence="8" id="KW-1015">Disulfide bond</keyword>
<feature type="domain" description="Peptidase M43 pregnancy-associated plasma-A" evidence="10">
    <location>
        <begin position="167"/>
        <end position="318"/>
    </location>
</feature>
<evidence type="ECO:0000313" key="12">
    <source>
        <dbReference type="EMBL" id="PHN08383.1"/>
    </source>
</evidence>
<keyword evidence="3" id="KW-0479">Metal-binding</keyword>
<dbReference type="PANTHER" id="PTHR47466:SF1">
    <property type="entry name" value="METALLOPROTEASE MEP1 (AFU_ORTHOLOGUE AFUA_1G07730)-RELATED"/>
    <property type="match status" value="1"/>
</dbReference>
<keyword evidence="6" id="KW-0862">Zinc</keyword>
<dbReference type="Gene3D" id="3.40.390.10">
    <property type="entry name" value="Collagenase (Catalytic Domain)"/>
    <property type="match status" value="1"/>
</dbReference>
<evidence type="ECO:0008006" key="14">
    <source>
        <dbReference type="Google" id="ProtNLM"/>
    </source>
</evidence>
<dbReference type="GO" id="GO:0046872">
    <property type="term" value="F:metal ion binding"/>
    <property type="evidence" value="ECO:0007669"/>
    <property type="project" value="UniProtKB-KW"/>
</dbReference>
<dbReference type="InterPro" id="IPR024079">
    <property type="entry name" value="MetalloPept_cat_dom_sf"/>
</dbReference>
<organism evidence="12 13">
    <name type="scientific">Flavilitoribacter nigricans (strain ATCC 23147 / DSM 23189 / NBRC 102662 / NCIMB 1420 / SS-2)</name>
    <name type="common">Lewinella nigricans</name>
    <dbReference type="NCBI Taxonomy" id="1122177"/>
    <lineage>
        <taxon>Bacteria</taxon>
        <taxon>Pseudomonadati</taxon>
        <taxon>Bacteroidota</taxon>
        <taxon>Saprospiria</taxon>
        <taxon>Saprospirales</taxon>
        <taxon>Lewinellaceae</taxon>
        <taxon>Flavilitoribacter</taxon>
    </lineage>
</organism>
<gene>
    <name evidence="12" type="ORF">CRP01_00280</name>
</gene>
<dbReference type="InterPro" id="IPR013783">
    <property type="entry name" value="Ig-like_fold"/>
</dbReference>
<evidence type="ECO:0000259" key="11">
    <source>
        <dbReference type="Pfam" id="PF18962"/>
    </source>
</evidence>
<keyword evidence="5" id="KW-0378">Hydrolase</keyword>
<dbReference type="InterPro" id="IPR036116">
    <property type="entry name" value="FN3_sf"/>
</dbReference>
<evidence type="ECO:0000256" key="3">
    <source>
        <dbReference type="ARBA" id="ARBA00022723"/>
    </source>
</evidence>
<dbReference type="CDD" id="cd04275">
    <property type="entry name" value="ZnMc_pappalysin_like"/>
    <property type="match status" value="1"/>
</dbReference>
<dbReference type="EMBL" id="PDUD01000001">
    <property type="protein sequence ID" value="PHN08383.1"/>
    <property type="molecule type" value="Genomic_DNA"/>
</dbReference>
<evidence type="ECO:0000256" key="8">
    <source>
        <dbReference type="ARBA" id="ARBA00023157"/>
    </source>
</evidence>
<dbReference type="GO" id="GO:0008237">
    <property type="term" value="F:metallopeptidase activity"/>
    <property type="evidence" value="ECO:0007669"/>
    <property type="project" value="UniProtKB-KW"/>
</dbReference>
<accession>A0A2D0NKX0</accession>